<feature type="transmembrane region" description="Helical" evidence="3">
    <location>
        <begin position="79"/>
        <end position="97"/>
    </location>
</feature>
<proteinExistence type="predicted"/>
<evidence type="ECO:0000256" key="3">
    <source>
        <dbReference type="SAM" id="Phobius"/>
    </source>
</evidence>
<dbReference type="InterPro" id="IPR036097">
    <property type="entry name" value="HisK_dim/P_sf"/>
</dbReference>
<dbReference type="GO" id="GO:0000155">
    <property type="term" value="F:phosphorelay sensor kinase activity"/>
    <property type="evidence" value="ECO:0007669"/>
    <property type="project" value="InterPro"/>
</dbReference>
<evidence type="ECO:0000256" key="1">
    <source>
        <dbReference type="ARBA" id="ARBA00000085"/>
    </source>
</evidence>
<dbReference type="Pfam" id="PF00512">
    <property type="entry name" value="HisKA"/>
    <property type="match status" value="1"/>
</dbReference>
<feature type="transmembrane region" description="Helical" evidence="3">
    <location>
        <begin position="49"/>
        <end position="67"/>
    </location>
</feature>
<keyword evidence="3" id="KW-0812">Transmembrane</keyword>
<evidence type="ECO:0000256" key="2">
    <source>
        <dbReference type="ARBA" id="ARBA00012438"/>
    </source>
</evidence>
<sequence>MSLNKVQLISALGLAAVFIIDIVTPTDYTVDILYLCCILAVFKQSIQTIIGFSFSACLLISLSLLIAVENGLMLNLSVWVNRGISIFAICIVAYIAAHYNKLSQLSRDKEKQYSKALEDMLFITSHQVRKPVANILGLVNLIDKDADASSLKEYHEHLQASASELDTIIKELNNFMEQAEQDQHTELDNFTAL</sequence>
<evidence type="ECO:0000259" key="4">
    <source>
        <dbReference type="Pfam" id="PF00512"/>
    </source>
</evidence>
<dbReference type="AlphaFoldDB" id="A0A7L5DZ23"/>
<keyword evidence="3" id="KW-1133">Transmembrane helix</keyword>
<reference evidence="5 6" key="1">
    <citation type="submission" date="2020-04" db="EMBL/GenBank/DDBJ databases">
        <title>Genome sequencing of novel species.</title>
        <authorList>
            <person name="Heo J."/>
            <person name="Kim S.-J."/>
            <person name="Kim J.-S."/>
            <person name="Hong S.-B."/>
            <person name="Kwon S.-W."/>
        </authorList>
    </citation>
    <scope>NUCLEOTIDE SEQUENCE [LARGE SCALE GENOMIC DNA]</scope>
    <source>
        <strain evidence="5 6">F39-2</strain>
    </source>
</reference>
<evidence type="ECO:0000313" key="5">
    <source>
        <dbReference type="EMBL" id="QJD96350.1"/>
    </source>
</evidence>
<keyword evidence="3" id="KW-0472">Membrane</keyword>
<dbReference type="EMBL" id="CP051682">
    <property type="protein sequence ID" value="QJD96350.1"/>
    <property type="molecule type" value="Genomic_DNA"/>
</dbReference>
<dbReference type="InterPro" id="IPR003661">
    <property type="entry name" value="HisK_dim/P_dom"/>
</dbReference>
<dbReference type="Proteomes" id="UP000503278">
    <property type="component" value="Chromosome"/>
</dbReference>
<keyword evidence="6" id="KW-1185">Reference proteome</keyword>
<evidence type="ECO:0000313" key="6">
    <source>
        <dbReference type="Proteomes" id="UP000503278"/>
    </source>
</evidence>
<name>A0A7L5DZ23_9SPHI</name>
<comment type="catalytic activity">
    <reaction evidence="1">
        <text>ATP + protein L-histidine = ADP + protein N-phospho-L-histidine.</text>
        <dbReference type="EC" id="2.7.13.3"/>
    </reaction>
</comment>
<dbReference type="Gene3D" id="1.10.287.130">
    <property type="match status" value="1"/>
</dbReference>
<gene>
    <name evidence="5" type="ORF">HH214_10965</name>
</gene>
<dbReference type="EC" id="2.7.13.3" evidence="2"/>
<feature type="transmembrane region" description="Helical" evidence="3">
    <location>
        <begin position="12"/>
        <end position="42"/>
    </location>
</feature>
<organism evidence="5 6">
    <name type="scientific">Mucilaginibacter robiniae</name>
    <dbReference type="NCBI Taxonomy" id="2728022"/>
    <lineage>
        <taxon>Bacteria</taxon>
        <taxon>Pseudomonadati</taxon>
        <taxon>Bacteroidota</taxon>
        <taxon>Sphingobacteriia</taxon>
        <taxon>Sphingobacteriales</taxon>
        <taxon>Sphingobacteriaceae</taxon>
        <taxon>Mucilaginibacter</taxon>
    </lineage>
</organism>
<protein>
    <recommendedName>
        <fullName evidence="2">histidine kinase</fullName>
        <ecNumber evidence="2">2.7.13.3</ecNumber>
    </recommendedName>
</protein>
<dbReference type="SUPFAM" id="SSF47384">
    <property type="entry name" value="Homodimeric domain of signal transducing histidine kinase"/>
    <property type="match status" value="1"/>
</dbReference>
<accession>A0A7L5DZ23</accession>
<feature type="domain" description="Signal transduction histidine kinase dimerisation/phosphoacceptor" evidence="4">
    <location>
        <begin position="120"/>
        <end position="175"/>
    </location>
</feature>
<dbReference type="RefSeq" id="WP_169607621.1">
    <property type="nucleotide sequence ID" value="NZ_CP051682.1"/>
</dbReference>
<dbReference type="KEGG" id="mrob:HH214_10965"/>
<dbReference type="CDD" id="cd00082">
    <property type="entry name" value="HisKA"/>
    <property type="match status" value="1"/>
</dbReference>